<dbReference type="InterPro" id="IPR004841">
    <property type="entry name" value="AA-permease/SLC12A_dom"/>
</dbReference>
<feature type="transmembrane region" description="Helical" evidence="9">
    <location>
        <begin position="488"/>
        <end position="511"/>
    </location>
</feature>
<evidence type="ECO:0000256" key="6">
    <source>
        <dbReference type="ARBA" id="ARBA00022989"/>
    </source>
</evidence>
<evidence type="ECO:0000256" key="2">
    <source>
        <dbReference type="ARBA" id="ARBA00022448"/>
    </source>
</evidence>
<dbReference type="PANTHER" id="PTHR43341:SF1">
    <property type="entry name" value="GENERAL AMINO-ACID PERMEASE GAP1"/>
    <property type="match status" value="1"/>
</dbReference>
<comment type="caution">
    <text evidence="11">The sequence shown here is derived from an EMBL/GenBank/DDBJ whole genome shotgun (WGS) entry which is preliminary data.</text>
</comment>
<feature type="transmembrane region" description="Helical" evidence="9">
    <location>
        <begin position="203"/>
        <end position="221"/>
    </location>
</feature>
<gene>
    <name evidence="11" type="primary">GAP1_2</name>
    <name evidence="11" type="ORF">HETSPECPRED_006229</name>
</gene>
<dbReference type="OrthoDB" id="3900342at2759"/>
<evidence type="ECO:0000256" key="9">
    <source>
        <dbReference type="SAM" id="Phobius"/>
    </source>
</evidence>
<dbReference type="AlphaFoldDB" id="A0A8H3FLJ6"/>
<evidence type="ECO:0000256" key="5">
    <source>
        <dbReference type="ARBA" id="ARBA00022970"/>
    </source>
</evidence>
<evidence type="ECO:0000259" key="10">
    <source>
        <dbReference type="Pfam" id="PF00324"/>
    </source>
</evidence>
<dbReference type="GO" id="GO:0015171">
    <property type="term" value="F:amino acid transmembrane transporter activity"/>
    <property type="evidence" value="ECO:0007669"/>
    <property type="project" value="TreeGrafter"/>
</dbReference>
<feature type="transmembrane region" description="Helical" evidence="9">
    <location>
        <begin position="178"/>
        <end position="197"/>
    </location>
</feature>
<feature type="compositionally biased region" description="Basic and acidic residues" evidence="8">
    <location>
        <begin position="1"/>
        <end position="10"/>
    </location>
</feature>
<evidence type="ECO:0000256" key="7">
    <source>
        <dbReference type="ARBA" id="ARBA00023136"/>
    </source>
</evidence>
<evidence type="ECO:0000256" key="3">
    <source>
        <dbReference type="ARBA" id="ARBA00022475"/>
    </source>
</evidence>
<reference evidence="11" key="1">
    <citation type="submission" date="2021-03" db="EMBL/GenBank/DDBJ databases">
        <authorList>
            <person name="Tagirdzhanova G."/>
        </authorList>
    </citation>
    <scope>NUCLEOTIDE SEQUENCE</scope>
</reference>
<keyword evidence="6 9" id="KW-1133">Transmembrane helix</keyword>
<keyword evidence="7 9" id="KW-0472">Membrane</keyword>
<feature type="domain" description="Amino acid permease/ SLC12A" evidence="10">
    <location>
        <begin position="93"/>
        <end position="557"/>
    </location>
</feature>
<feature type="transmembrane region" description="Helical" evidence="9">
    <location>
        <begin position="316"/>
        <end position="337"/>
    </location>
</feature>
<dbReference type="InterPro" id="IPR004762">
    <property type="entry name" value="Amino_acid_permease_fungi"/>
</dbReference>
<feature type="transmembrane region" description="Helical" evidence="9">
    <location>
        <begin position="275"/>
        <end position="295"/>
    </location>
</feature>
<feature type="transmembrane region" description="Helical" evidence="9">
    <location>
        <begin position="124"/>
        <end position="157"/>
    </location>
</feature>
<evidence type="ECO:0000256" key="1">
    <source>
        <dbReference type="ARBA" id="ARBA00004651"/>
    </source>
</evidence>
<proteinExistence type="predicted"/>
<dbReference type="EMBL" id="CAJPDS010000040">
    <property type="protein sequence ID" value="CAF9926010.1"/>
    <property type="molecule type" value="Genomic_DNA"/>
</dbReference>
<dbReference type="Gene3D" id="1.20.1740.10">
    <property type="entry name" value="Amino acid/polyamine transporter I"/>
    <property type="match status" value="1"/>
</dbReference>
<evidence type="ECO:0000313" key="11">
    <source>
        <dbReference type="EMBL" id="CAF9926010.1"/>
    </source>
</evidence>
<dbReference type="PROSITE" id="PS00218">
    <property type="entry name" value="AMINO_ACID_PERMEASE_1"/>
    <property type="match status" value="1"/>
</dbReference>
<feature type="region of interest" description="Disordered" evidence="8">
    <location>
        <begin position="1"/>
        <end position="39"/>
    </location>
</feature>
<dbReference type="InterPro" id="IPR050524">
    <property type="entry name" value="APC_YAT"/>
</dbReference>
<keyword evidence="4 9" id="KW-0812">Transmembrane</keyword>
<sequence>MEDDRFEKSSQVKSGSTSSPDSSIGGVLEPSYYGDEVDPRSVPQRVWDSFKRDPTLYATPKGVVGSNGRVFDAEMAAHRTADSPLARKLKGRHLQMIAIGGSIGTGLFVASGKALAQGGPASLLIAYTLIGTMLYCTVHALGEMAVLFPVAGSFSAYSTRFLDPAWGFTMGWNYAMQWLVILPLEIVAAAITVEYWPSGISPAVWVTIFLILIICINLCGVRGYGEAEFVFSIIKVIAIIAFIILGIILDVGGGANGEYIGGRFWHNPGAFNNGLRGLCSVFVTAAFAFGGTELVGLAAAETANPRKSLPTAVKQVFWRICLFYIVSLTLVGLLVPYTESRLLGDSSSDAKASPFVIAIKNAGITGFDSVMNVVIMISVLSVGNSSVYGSSRTLAALAEQGQAFSMLAYIDRQGRPLVAIGVASMFGLLAYLAASKEVNTVFIWMQALSGLSSIFTWGSICLAHIRFRRAWRLQGNSLSDLAFRSQPGVVGSWIGFIFVILILAAQFWTGFSPVTPNGGEPIVGAAARTQSFFESYLCAPIVLTFYLVYKFVRKTKIMRAKDMDLVTGRRELNLKELIAEEECERSNWPKWKKAYKFFC</sequence>
<dbReference type="PANTHER" id="PTHR43341">
    <property type="entry name" value="AMINO ACID PERMEASE"/>
    <property type="match status" value="1"/>
</dbReference>
<accession>A0A8H3FLJ6</accession>
<feature type="transmembrane region" description="Helical" evidence="9">
    <location>
        <begin position="416"/>
        <end position="435"/>
    </location>
</feature>
<feature type="transmembrane region" description="Helical" evidence="9">
    <location>
        <begin position="233"/>
        <end position="255"/>
    </location>
</feature>
<dbReference type="FunFam" id="1.20.1740.10:FF:000017">
    <property type="entry name" value="Amino acid permease"/>
    <property type="match status" value="1"/>
</dbReference>
<evidence type="ECO:0000313" key="12">
    <source>
        <dbReference type="Proteomes" id="UP000664521"/>
    </source>
</evidence>
<dbReference type="PIRSF" id="PIRSF006060">
    <property type="entry name" value="AA_transporter"/>
    <property type="match status" value="1"/>
</dbReference>
<keyword evidence="12" id="KW-1185">Reference proteome</keyword>
<keyword evidence="5" id="KW-0029">Amino-acid transport</keyword>
<keyword evidence="2" id="KW-0813">Transport</keyword>
<evidence type="ECO:0000256" key="4">
    <source>
        <dbReference type="ARBA" id="ARBA00022692"/>
    </source>
</evidence>
<feature type="transmembrane region" description="Helical" evidence="9">
    <location>
        <begin position="531"/>
        <end position="549"/>
    </location>
</feature>
<feature type="transmembrane region" description="Helical" evidence="9">
    <location>
        <begin position="94"/>
        <end position="112"/>
    </location>
</feature>
<dbReference type="NCBIfam" id="TIGR00913">
    <property type="entry name" value="2A0310"/>
    <property type="match status" value="1"/>
</dbReference>
<comment type="subcellular location">
    <subcellularLocation>
        <location evidence="1">Cell membrane</location>
        <topology evidence="1">Multi-pass membrane protein</topology>
    </subcellularLocation>
</comment>
<dbReference type="Proteomes" id="UP000664521">
    <property type="component" value="Unassembled WGS sequence"/>
</dbReference>
<feature type="compositionally biased region" description="Low complexity" evidence="8">
    <location>
        <begin position="11"/>
        <end position="26"/>
    </location>
</feature>
<keyword evidence="3" id="KW-1003">Cell membrane</keyword>
<dbReference type="InterPro" id="IPR004840">
    <property type="entry name" value="Amino_acid_permease_CS"/>
</dbReference>
<dbReference type="Pfam" id="PF00324">
    <property type="entry name" value="AA_permease"/>
    <property type="match status" value="1"/>
</dbReference>
<dbReference type="GO" id="GO:0005886">
    <property type="term" value="C:plasma membrane"/>
    <property type="evidence" value="ECO:0007669"/>
    <property type="project" value="UniProtKB-SubCell"/>
</dbReference>
<name>A0A8H3FLJ6_9LECA</name>
<protein>
    <submittedName>
        <fullName evidence="11">Glyceraldehyde-3-phosphate dehydrogenase 1</fullName>
    </submittedName>
</protein>
<evidence type="ECO:0000256" key="8">
    <source>
        <dbReference type="SAM" id="MobiDB-lite"/>
    </source>
</evidence>
<feature type="transmembrane region" description="Helical" evidence="9">
    <location>
        <begin position="441"/>
        <end position="467"/>
    </location>
</feature>
<organism evidence="11 12">
    <name type="scientific">Heterodermia speciosa</name>
    <dbReference type="NCBI Taxonomy" id="116794"/>
    <lineage>
        <taxon>Eukaryota</taxon>
        <taxon>Fungi</taxon>
        <taxon>Dikarya</taxon>
        <taxon>Ascomycota</taxon>
        <taxon>Pezizomycotina</taxon>
        <taxon>Lecanoromycetes</taxon>
        <taxon>OSLEUM clade</taxon>
        <taxon>Lecanoromycetidae</taxon>
        <taxon>Caliciales</taxon>
        <taxon>Physciaceae</taxon>
        <taxon>Heterodermia</taxon>
    </lineage>
</organism>